<organism evidence="15 16">
    <name type="scientific">Brevibacterium salitolerans</name>
    <dbReference type="NCBI Taxonomy" id="1403566"/>
    <lineage>
        <taxon>Bacteria</taxon>
        <taxon>Bacillati</taxon>
        <taxon>Actinomycetota</taxon>
        <taxon>Actinomycetes</taxon>
        <taxon>Micrococcales</taxon>
        <taxon>Brevibacteriaceae</taxon>
        <taxon>Brevibacterium</taxon>
    </lineage>
</organism>
<gene>
    <name evidence="15" type="ORF">GCM10009823_31700</name>
</gene>
<keyword evidence="8" id="KW-0378">Hydrolase</keyword>
<accession>A0ABN2X7R5</accession>
<dbReference type="EMBL" id="BAAAPZ010000019">
    <property type="protein sequence ID" value="GAA2105940.1"/>
    <property type="molecule type" value="Genomic_DNA"/>
</dbReference>
<evidence type="ECO:0000256" key="7">
    <source>
        <dbReference type="ARBA" id="ARBA00022723"/>
    </source>
</evidence>
<dbReference type="Pfam" id="PF01433">
    <property type="entry name" value="Peptidase_M1"/>
    <property type="match status" value="1"/>
</dbReference>
<keyword evidence="6" id="KW-0645">Protease</keyword>
<evidence type="ECO:0000256" key="11">
    <source>
        <dbReference type="ARBA" id="ARBA00029811"/>
    </source>
</evidence>
<evidence type="ECO:0000256" key="3">
    <source>
        <dbReference type="ARBA" id="ARBA00010136"/>
    </source>
</evidence>
<reference evidence="15 16" key="1">
    <citation type="journal article" date="2019" name="Int. J. Syst. Evol. Microbiol.">
        <title>The Global Catalogue of Microorganisms (GCM) 10K type strain sequencing project: providing services to taxonomists for standard genome sequencing and annotation.</title>
        <authorList>
            <consortium name="The Broad Institute Genomics Platform"/>
            <consortium name="The Broad Institute Genome Sequencing Center for Infectious Disease"/>
            <person name="Wu L."/>
            <person name="Ma J."/>
        </authorList>
    </citation>
    <scope>NUCLEOTIDE SEQUENCE [LARGE SCALE GENOMIC DNA]</scope>
    <source>
        <strain evidence="15 16">JCM 15900</strain>
    </source>
</reference>
<keyword evidence="9" id="KW-0862">Zinc</keyword>
<dbReference type="Gene3D" id="2.60.40.1730">
    <property type="entry name" value="tricorn interacting facor f3 domain"/>
    <property type="match status" value="1"/>
</dbReference>
<protein>
    <recommendedName>
        <fullName evidence="5">Aminopeptidase N</fullName>
        <ecNumber evidence="4">3.4.11.2</ecNumber>
    </recommendedName>
    <alternativeName>
        <fullName evidence="11">Alanine aminopeptidase</fullName>
    </alternativeName>
    <alternativeName>
        <fullName evidence="12">Lysyl aminopeptidase</fullName>
    </alternativeName>
</protein>
<dbReference type="PANTHER" id="PTHR11533">
    <property type="entry name" value="PROTEASE M1 ZINC METALLOPROTEASE"/>
    <property type="match status" value="1"/>
</dbReference>
<evidence type="ECO:0000313" key="16">
    <source>
        <dbReference type="Proteomes" id="UP001500984"/>
    </source>
</evidence>
<feature type="domain" description="Peptidase M1 membrane alanine aminopeptidase" evidence="13">
    <location>
        <begin position="230"/>
        <end position="413"/>
    </location>
</feature>
<dbReference type="InterPro" id="IPR014782">
    <property type="entry name" value="Peptidase_M1_dom"/>
</dbReference>
<evidence type="ECO:0000256" key="12">
    <source>
        <dbReference type="ARBA" id="ARBA00031533"/>
    </source>
</evidence>
<dbReference type="EC" id="3.4.11.2" evidence="4"/>
<evidence type="ECO:0000256" key="6">
    <source>
        <dbReference type="ARBA" id="ARBA00022670"/>
    </source>
</evidence>
<dbReference type="PRINTS" id="PR00756">
    <property type="entry name" value="ALADIPTASE"/>
</dbReference>
<comment type="cofactor">
    <cofactor evidence="2">
        <name>Zn(2+)</name>
        <dbReference type="ChEBI" id="CHEBI:29105"/>
    </cofactor>
</comment>
<keyword evidence="7" id="KW-0479">Metal-binding</keyword>
<sequence length="451" mass="50446">MRTIDPYTPGSGTPGMTVDHYDLELDYRILPNRLAGKAVLRARVLEDSPALDLDLVGLTVSKVLVDGRKHRFRHLRRRLVLRDRQRPFRAGEEVSLEIHYAGNPRPAMGTWGDVGWEELEDGVLVAGQPDGAATWFPCTDHPGSKATFRCAVLVESDYTAISNGELTGTTRKAGRTEWVWESAEPLATYLATMQIGQYRRGPLLPGAHAVSRVPLALACGRRTWDRAQEALAVQHAMMREFEERFGAFPFSSYTVVVTDDELEIPLESQPLSILGPNHLAQDWEAERLVAHELAHQWFGNSVTLRAWADIWLNEGFACYAEWLWSEASGRDSAEARARHHHARLAELPQDLVLTDPGAEDMFDDRVYKRGALALHVLRTAAGDEAFFRLLRTWTQEHRHGHGTTEEFLELAQAVCGEADEAGAGAETSRVPDVRTLLHDWLFEKPLPALPG</sequence>
<dbReference type="InterPro" id="IPR045357">
    <property type="entry name" value="Aminopeptidase_N-like_N"/>
</dbReference>
<dbReference type="Pfam" id="PF17900">
    <property type="entry name" value="Peptidase_M1_N"/>
    <property type="match status" value="1"/>
</dbReference>
<evidence type="ECO:0000256" key="10">
    <source>
        <dbReference type="ARBA" id="ARBA00023049"/>
    </source>
</evidence>
<keyword evidence="10" id="KW-0482">Metalloprotease</keyword>
<feature type="domain" description="Aminopeptidase N-like N-terminal" evidence="14">
    <location>
        <begin position="19"/>
        <end position="190"/>
    </location>
</feature>
<dbReference type="InterPro" id="IPR050344">
    <property type="entry name" value="Peptidase_M1_aminopeptidases"/>
</dbReference>
<dbReference type="SUPFAM" id="SSF55486">
    <property type="entry name" value="Metalloproteases ('zincins'), catalytic domain"/>
    <property type="match status" value="1"/>
</dbReference>
<evidence type="ECO:0000256" key="4">
    <source>
        <dbReference type="ARBA" id="ARBA00012564"/>
    </source>
</evidence>
<dbReference type="Proteomes" id="UP001500984">
    <property type="component" value="Unassembled WGS sequence"/>
</dbReference>
<evidence type="ECO:0000256" key="2">
    <source>
        <dbReference type="ARBA" id="ARBA00001947"/>
    </source>
</evidence>
<dbReference type="InterPro" id="IPR027268">
    <property type="entry name" value="Peptidase_M4/M1_CTD_sf"/>
</dbReference>
<evidence type="ECO:0000256" key="1">
    <source>
        <dbReference type="ARBA" id="ARBA00000098"/>
    </source>
</evidence>
<evidence type="ECO:0000256" key="5">
    <source>
        <dbReference type="ARBA" id="ARBA00015611"/>
    </source>
</evidence>
<dbReference type="Gene3D" id="1.10.390.10">
    <property type="entry name" value="Neutral Protease Domain 2"/>
    <property type="match status" value="1"/>
</dbReference>
<dbReference type="SUPFAM" id="SSF63737">
    <property type="entry name" value="Leukotriene A4 hydrolase N-terminal domain"/>
    <property type="match status" value="1"/>
</dbReference>
<proteinExistence type="inferred from homology"/>
<dbReference type="RefSeq" id="WP_344338456.1">
    <property type="nucleotide sequence ID" value="NZ_BAAAPZ010000019.1"/>
</dbReference>
<dbReference type="InterPro" id="IPR001930">
    <property type="entry name" value="Peptidase_M1"/>
</dbReference>
<evidence type="ECO:0000313" key="15">
    <source>
        <dbReference type="EMBL" id="GAA2105940.1"/>
    </source>
</evidence>
<dbReference type="InterPro" id="IPR042097">
    <property type="entry name" value="Aminopeptidase_N-like_N_sf"/>
</dbReference>
<comment type="similarity">
    <text evidence="3">Belongs to the peptidase M1 family.</text>
</comment>
<dbReference type="CDD" id="cd09603">
    <property type="entry name" value="M1_APN_like"/>
    <property type="match status" value="1"/>
</dbReference>
<evidence type="ECO:0000259" key="14">
    <source>
        <dbReference type="Pfam" id="PF17900"/>
    </source>
</evidence>
<evidence type="ECO:0000256" key="8">
    <source>
        <dbReference type="ARBA" id="ARBA00022801"/>
    </source>
</evidence>
<comment type="caution">
    <text evidence="15">The sequence shown here is derived from an EMBL/GenBank/DDBJ whole genome shotgun (WGS) entry which is preliminary data.</text>
</comment>
<comment type="catalytic activity">
    <reaction evidence="1">
        <text>Release of an N-terminal amino acid, Xaa-|-Yaa- from a peptide, amide or arylamide. Xaa is preferably Ala, but may be most amino acids including Pro (slow action). When a terminal hydrophobic residue is followed by a prolyl residue, the two may be released as an intact Xaa-Pro dipeptide.</text>
        <dbReference type="EC" id="3.4.11.2"/>
    </reaction>
</comment>
<evidence type="ECO:0000259" key="13">
    <source>
        <dbReference type="Pfam" id="PF01433"/>
    </source>
</evidence>
<evidence type="ECO:0000256" key="9">
    <source>
        <dbReference type="ARBA" id="ARBA00022833"/>
    </source>
</evidence>
<name>A0ABN2X7R5_9MICO</name>
<keyword evidence="16" id="KW-1185">Reference proteome</keyword>